<evidence type="ECO:0000256" key="4">
    <source>
        <dbReference type="ARBA" id="ARBA00022692"/>
    </source>
</evidence>
<dbReference type="InterPro" id="IPR024194">
    <property type="entry name" value="Ac/AlaTfrase_AlgI/DltB"/>
</dbReference>
<evidence type="ECO:0000256" key="2">
    <source>
        <dbReference type="ARBA" id="ARBA00010323"/>
    </source>
</evidence>
<keyword evidence="5 7" id="KW-1133">Transmembrane helix</keyword>
<name>A0A9D2P1J0_9FIRM</name>
<dbReference type="GO" id="GO:0005886">
    <property type="term" value="C:plasma membrane"/>
    <property type="evidence" value="ECO:0007669"/>
    <property type="project" value="UniProtKB-SubCell"/>
</dbReference>
<gene>
    <name evidence="8" type="ORF">H9701_06470</name>
</gene>
<feature type="transmembrane region" description="Helical" evidence="7">
    <location>
        <begin position="346"/>
        <end position="365"/>
    </location>
</feature>
<keyword evidence="3" id="KW-1003">Cell membrane</keyword>
<feature type="transmembrane region" description="Helical" evidence="7">
    <location>
        <begin position="100"/>
        <end position="121"/>
    </location>
</feature>
<keyword evidence="6 7" id="KW-0472">Membrane</keyword>
<feature type="transmembrane region" description="Helical" evidence="7">
    <location>
        <begin position="59"/>
        <end position="80"/>
    </location>
</feature>
<evidence type="ECO:0000256" key="1">
    <source>
        <dbReference type="ARBA" id="ARBA00004651"/>
    </source>
</evidence>
<dbReference type="InterPro" id="IPR004299">
    <property type="entry name" value="MBOAT_fam"/>
</dbReference>
<feature type="transmembrane region" description="Helical" evidence="7">
    <location>
        <begin position="22"/>
        <end position="39"/>
    </location>
</feature>
<dbReference type="InterPro" id="IPR051085">
    <property type="entry name" value="MB_O-acyltransferase"/>
</dbReference>
<reference evidence="8" key="1">
    <citation type="journal article" date="2021" name="PeerJ">
        <title>Extensive microbial diversity within the chicken gut microbiome revealed by metagenomics and culture.</title>
        <authorList>
            <person name="Gilroy R."/>
            <person name="Ravi A."/>
            <person name="Getino M."/>
            <person name="Pursley I."/>
            <person name="Horton D.L."/>
            <person name="Alikhan N.F."/>
            <person name="Baker D."/>
            <person name="Gharbi K."/>
            <person name="Hall N."/>
            <person name="Watson M."/>
            <person name="Adriaenssens E.M."/>
            <person name="Foster-Nyarko E."/>
            <person name="Jarju S."/>
            <person name="Secka A."/>
            <person name="Antonio M."/>
            <person name="Oren A."/>
            <person name="Chaudhuri R.R."/>
            <person name="La Ragione R."/>
            <person name="Hildebrand F."/>
            <person name="Pallen M.J."/>
        </authorList>
    </citation>
    <scope>NUCLEOTIDE SEQUENCE</scope>
    <source>
        <strain evidence="8">CHK186-1790</strain>
    </source>
</reference>
<feature type="transmembrane region" description="Helical" evidence="7">
    <location>
        <begin position="313"/>
        <end position="334"/>
    </location>
</feature>
<sequence length="377" mass="42762">ILFFFKYWDLIAGTLRGFGLDLLPSLGLSLPIGISFYTFQTMTYPVDVYRGDAQVQRSVVNFGTFVTLFPQLIAGPILKYKELADQVDQRSYSVEQFANGVHIFVIGLGKKVLLANNIGMLWDAYKAMPTGELTVLGAWLGVLAFSLQLYFDFSGYSDMAVGLGRMLGFEFLKNFDYPYISRSVTEFWRRWHISLGSWFREYVYIPMGGNRVSRGRLCFNLMVGWGLTGLWHGASWNFLLWGLYFGILLIVEKLWLGRLLERWPAALRHVYTLFLVLVSWAIFALEDFGQLGTYLSAMFGFAGGGLWDPAFGYYLRSYLVVLVIGCITATPLCAGLWRRIPKRGQAVVLPVLVVAGLLLSTAYLVDATYNPFLYFRF</sequence>
<organism evidence="8 9">
    <name type="scientific">Candidatus Intestinimonas pullistercoris</name>
    <dbReference type="NCBI Taxonomy" id="2838623"/>
    <lineage>
        <taxon>Bacteria</taxon>
        <taxon>Bacillati</taxon>
        <taxon>Bacillota</taxon>
        <taxon>Clostridia</taxon>
        <taxon>Eubacteriales</taxon>
        <taxon>Intestinimonas</taxon>
    </lineage>
</organism>
<comment type="similarity">
    <text evidence="2">Belongs to the membrane-bound acyltransferase family.</text>
</comment>
<dbReference type="PIRSF" id="PIRSF500217">
    <property type="entry name" value="AlgI"/>
    <property type="match status" value="1"/>
</dbReference>
<comment type="caution">
    <text evidence="8">The sequence shown here is derived from an EMBL/GenBank/DDBJ whole genome shotgun (WGS) entry which is preliminary data.</text>
</comment>
<dbReference type="PANTHER" id="PTHR13285:SF18">
    <property type="entry name" value="PROTEIN-CYSTEINE N-PALMITOYLTRANSFERASE RASP"/>
    <property type="match status" value="1"/>
</dbReference>
<protein>
    <submittedName>
        <fullName evidence="8">MBOAT family protein</fullName>
    </submittedName>
</protein>
<dbReference type="PANTHER" id="PTHR13285">
    <property type="entry name" value="ACYLTRANSFERASE"/>
    <property type="match status" value="1"/>
</dbReference>
<reference evidence="8" key="2">
    <citation type="submission" date="2021-04" db="EMBL/GenBank/DDBJ databases">
        <authorList>
            <person name="Gilroy R."/>
        </authorList>
    </citation>
    <scope>NUCLEOTIDE SEQUENCE</scope>
    <source>
        <strain evidence="8">CHK186-1790</strain>
    </source>
</reference>
<evidence type="ECO:0000256" key="7">
    <source>
        <dbReference type="SAM" id="Phobius"/>
    </source>
</evidence>
<comment type="subcellular location">
    <subcellularLocation>
        <location evidence="1">Cell membrane</location>
        <topology evidence="1">Multi-pass membrane protein</topology>
    </subcellularLocation>
</comment>
<feature type="transmembrane region" description="Helical" evidence="7">
    <location>
        <begin position="268"/>
        <end position="285"/>
    </location>
</feature>
<dbReference type="InterPro" id="IPR028362">
    <property type="entry name" value="AlgI"/>
</dbReference>
<evidence type="ECO:0000256" key="5">
    <source>
        <dbReference type="ARBA" id="ARBA00022989"/>
    </source>
</evidence>
<dbReference type="Pfam" id="PF03062">
    <property type="entry name" value="MBOAT"/>
    <property type="match status" value="1"/>
</dbReference>
<evidence type="ECO:0000256" key="6">
    <source>
        <dbReference type="ARBA" id="ARBA00023136"/>
    </source>
</evidence>
<dbReference type="Proteomes" id="UP000823882">
    <property type="component" value="Unassembled WGS sequence"/>
</dbReference>
<dbReference type="GO" id="GO:0016746">
    <property type="term" value="F:acyltransferase activity"/>
    <property type="evidence" value="ECO:0007669"/>
    <property type="project" value="InterPro"/>
</dbReference>
<keyword evidence="4 7" id="KW-0812">Transmembrane</keyword>
<feature type="transmembrane region" description="Helical" evidence="7">
    <location>
        <begin position="133"/>
        <end position="151"/>
    </location>
</feature>
<dbReference type="PIRSF" id="PIRSF016636">
    <property type="entry name" value="AlgI_DltB"/>
    <property type="match status" value="1"/>
</dbReference>
<evidence type="ECO:0000256" key="3">
    <source>
        <dbReference type="ARBA" id="ARBA00022475"/>
    </source>
</evidence>
<feature type="non-terminal residue" evidence="8">
    <location>
        <position position="1"/>
    </location>
</feature>
<proteinExistence type="inferred from homology"/>
<dbReference type="AlphaFoldDB" id="A0A9D2P1J0"/>
<feature type="transmembrane region" description="Helical" evidence="7">
    <location>
        <begin position="238"/>
        <end position="256"/>
    </location>
</feature>
<dbReference type="GO" id="GO:0042121">
    <property type="term" value="P:alginic acid biosynthetic process"/>
    <property type="evidence" value="ECO:0007669"/>
    <property type="project" value="InterPro"/>
</dbReference>
<evidence type="ECO:0000313" key="9">
    <source>
        <dbReference type="Proteomes" id="UP000823882"/>
    </source>
</evidence>
<dbReference type="EMBL" id="DWWJ01000110">
    <property type="protein sequence ID" value="HJC41180.1"/>
    <property type="molecule type" value="Genomic_DNA"/>
</dbReference>
<accession>A0A9D2P1J0</accession>
<evidence type="ECO:0000313" key="8">
    <source>
        <dbReference type="EMBL" id="HJC41180.1"/>
    </source>
</evidence>